<dbReference type="RefSeq" id="WP_119596529.1">
    <property type="nucleotide sequence ID" value="NZ_QXBN01000012.1"/>
</dbReference>
<comment type="caution">
    <text evidence="1">The sequence shown here is derived from an EMBL/GenBank/DDBJ whole genome shotgun (WGS) entry which is preliminary data.</text>
</comment>
<proteinExistence type="predicted"/>
<dbReference type="AlphaFoldDB" id="A0ABD7HM92"/>
<accession>A0ABD7HM92</accession>
<dbReference type="Proteomes" id="UP000284557">
    <property type="component" value="Unassembled WGS sequence"/>
</dbReference>
<evidence type="ECO:0000313" key="2">
    <source>
        <dbReference type="Proteomes" id="UP000284557"/>
    </source>
</evidence>
<gene>
    <name evidence="1" type="ORF">D2E76_16680</name>
</gene>
<name>A0ABD7HM92_9MYCO</name>
<reference evidence="1 2" key="1">
    <citation type="submission" date="2018-08" db="EMBL/GenBank/DDBJ databases">
        <title>Linezolid Resistance in Mycobacterium abscessus: MIC Distribution and Comprehensive Investigation of Resistance Mechanisms.</title>
        <authorList>
            <person name="Ye M."/>
            <person name="Xu L."/>
            <person name="Zou Y."/>
            <person name="Li B."/>
            <person name="Guo Q."/>
            <person name="Zhang Y."/>
            <person name="Zhan M."/>
            <person name="Xu B."/>
            <person name="Yu F."/>
            <person name="Zhang Z."/>
            <person name="Chu H."/>
        </authorList>
    </citation>
    <scope>NUCLEOTIDE SEQUENCE [LARGE SCALE GENOMIC DNA]</scope>
    <source>
        <strain evidence="1 2">G143</strain>
    </source>
</reference>
<organism evidence="1 2">
    <name type="scientific">Mycobacteroides abscessus</name>
    <dbReference type="NCBI Taxonomy" id="36809"/>
    <lineage>
        <taxon>Bacteria</taxon>
        <taxon>Bacillati</taxon>
        <taxon>Actinomycetota</taxon>
        <taxon>Actinomycetes</taxon>
        <taxon>Mycobacteriales</taxon>
        <taxon>Mycobacteriaceae</taxon>
        <taxon>Mycobacteroides</taxon>
    </lineage>
</organism>
<protein>
    <submittedName>
        <fullName evidence="1">Uncharacterized protein</fullName>
    </submittedName>
</protein>
<evidence type="ECO:0000313" key="1">
    <source>
        <dbReference type="EMBL" id="RIT36884.1"/>
    </source>
</evidence>
<dbReference type="EMBL" id="QXBN01000012">
    <property type="protein sequence ID" value="RIT36884.1"/>
    <property type="molecule type" value="Genomic_DNA"/>
</dbReference>
<sequence length="128" mass="14698">MTGSEYGDSKNLDDLLALLEEMKAEELASVYAFHMAVGQFADSDQLETADCVVTVLENRLFSMALTDELARQKDAIFISMTVNATMMNAWRVWKKDYDRLYQAAVVRLSTDPQSRHQLRQELEQNRRS</sequence>